<dbReference type="OrthoDB" id="7564910at2"/>
<dbReference type="Proteomes" id="UP000247973">
    <property type="component" value="Unassembled WGS sequence"/>
</dbReference>
<name>A0A2V3PQA7_9BACT</name>
<comment type="caution">
    <text evidence="1">The sequence shown here is derived from an EMBL/GenBank/DDBJ whole genome shotgun (WGS) entry which is preliminary data.</text>
</comment>
<dbReference type="RefSeq" id="WP_110310976.1">
    <property type="nucleotide sequence ID" value="NZ_QICL01000014.1"/>
</dbReference>
<dbReference type="EMBL" id="QICL01000014">
    <property type="protein sequence ID" value="PXV63334.1"/>
    <property type="molecule type" value="Genomic_DNA"/>
</dbReference>
<accession>A0A2V3PQA7</accession>
<keyword evidence="2" id="KW-1185">Reference proteome</keyword>
<organism evidence="1 2">
    <name type="scientific">Dysgonomonas alginatilytica</name>
    <dbReference type="NCBI Taxonomy" id="1605892"/>
    <lineage>
        <taxon>Bacteria</taxon>
        <taxon>Pseudomonadati</taxon>
        <taxon>Bacteroidota</taxon>
        <taxon>Bacteroidia</taxon>
        <taxon>Bacteroidales</taxon>
        <taxon>Dysgonomonadaceae</taxon>
        <taxon>Dysgonomonas</taxon>
    </lineage>
</organism>
<reference evidence="1 2" key="1">
    <citation type="submission" date="2018-03" db="EMBL/GenBank/DDBJ databases">
        <title>Genomic Encyclopedia of Archaeal and Bacterial Type Strains, Phase II (KMG-II): from individual species to whole genera.</title>
        <authorList>
            <person name="Goeker M."/>
        </authorList>
    </citation>
    <scope>NUCLEOTIDE SEQUENCE [LARGE SCALE GENOMIC DNA]</scope>
    <source>
        <strain evidence="1 2">DSM 100214</strain>
    </source>
</reference>
<evidence type="ECO:0000313" key="1">
    <source>
        <dbReference type="EMBL" id="PXV63334.1"/>
    </source>
</evidence>
<protein>
    <submittedName>
        <fullName evidence="1">Uncharacterized protein</fullName>
    </submittedName>
</protein>
<dbReference type="AlphaFoldDB" id="A0A2V3PQA7"/>
<sequence length="236" mass="27541">MTEKEPYYGDLEKTTILNELFKVEGELRDENWREKFFENVADASFACSDPQIISGPDGFPYFVLNTPEPNKQFQCYVIKNMIPDFLLEQGFGVVINPEKGNPDWVFSYGDIVNYHLKNEFYTKSDNWDMQKSDEVIAKEEKVLVGQPSEYIIPVQTRAILRMFFESLQITDAKIALLNRPKGEEFSQQLVFNLTPDKFKDREHFNTVMAYVSWFLPKHYSYASMEESSLGENFILV</sequence>
<evidence type="ECO:0000313" key="2">
    <source>
        <dbReference type="Proteomes" id="UP000247973"/>
    </source>
</evidence>
<gene>
    <name evidence="1" type="ORF">CLV62_11451</name>
</gene>
<proteinExistence type="predicted"/>